<keyword evidence="2" id="KW-0472">Membrane</keyword>
<accession>A0A8J5BAD6</accession>
<keyword evidence="3" id="KW-0496">Mitochondrion</keyword>
<comment type="caution">
    <text evidence="3">The sequence shown here is derived from an EMBL/GenBank/DDBJ whole genome shotgun (WGS) entry which is preliminary data.</text>
</comment>
<evidence type="ECO:0000313" key="3">
    <source>
        <dbReference type="EMBL" id="KAG6467739.1"/>
    </source>
</evidence>
<evidence type="ECO:0000256" key="1">
    <source>
        <dbReference type="ARBA" id="ARBA00022531"/>
    </source>
</evidence>
<dbReference type="SUPFAM" id="SSF51649">
    <property type="entry name" value="RuBisCo, C-terminal domain"/>
    <property type="match status" value="1"/>
</dbReference>
<evidence type="ECO:0000256" key="2">
    <source>
        <dbReference type="SAM" id="Phobius"/>
    </source>
</evidence>
<dbReference type="PANTHER" id="PTHR34456">
    <property type="entry name" value="MITOVIRUS RNA-DEPENDENT RNA POLYMERASE"/>
    <property type="match status" value="1"/>
</dbReference>
<dbReference type="GO" id="GO:0000287">
    <property type="term" value="F:magnesium ion binding"/>
    <property type="evidence" value="ECO:0007669"/>
    <property type="project" value="InterPro"/>
</dbReference>
<dbReference type="AlphaFoldDB" id="A0A8J5BAD6"/>
<dbReference type="Pfam" id="PF05919">
    <property type="entry name" value="Mitovir_RNA_pol"/>
    <property type="match status" value="1"/>
</dbReference>
<dbReference type="Gene3D" id="3.20.20.110">
    <property type="entry name" value="Ribulose bisphosphate carboxylase, large subunit, C-terminal domain"/>
    <property type="match status" value="1"/>
</dbReference>
<keyword evidence="2" id="KW-0812">Transmembrane</keyword>
<sequence>MALFGRVRKSGARKGVAFCHSGSWASEVSFVSVVFNQSSSGAGSHAASGRLSIPPCFPFMERVHGNIHDYYSLLQVHSDIRLSDVHVRLLLERNGFLFREIPEALEMIGLITCQLGNLYHKALLSKLGKKGKDTIFTCLKYEIASVGREVSREVDRGEIKPIHYTSMLIPQTLKPFEPESNARVLMTGWKAIQNDALWSLDPSVGDTLHCAPGRLAAVLSGGGKRRLFIIGNFIKQRIYRPVHDWSMDILRSLPCDGTFNQSKPIERLVRNKPRQAYSFDLSNATDRYPMRALFYLIWSIFGAFPAATIVRFLAGGPFLIKPPYSWHNKYIVFRTGQPLGDDIVITNPAVAKEYKRIMLNLGVSISEGKSLSSKDGSFEFAKQFWVKQGQINLSPVSAPAVLSARSFIGLVQLVLELSLVPEELWKDEERQYGTVEFTLYRSWLEEWMVWVDWYCQGLYLDKDVAYYFDPPLISRTWKRTSKDFDLVKYGFLWSSWRGMRLRKCETAAAQCLDYGMLVDIPTPFPYVLSNHVRLLLEALTRLERKEIHFRDGLDLSFSFPIGIGSLSLFSTHAQKSDFHSFCDRALPENEEFRMTTSLVDSLQILAWLCPAYFFPSIAQCMLLLKERSRMDTLGQMHLLLWVALEACVQARNEGRDLAREGNEMIREARSPELAAACEVWK</sequence>
<protein>
    <recommendedName>
        <fullName evidence="5">RNA-dependent RNA polymerase</fullName>
    </recommendedName>
</protein>
<reference evidence="3 4" key="1">
    <citation type="submission" date="2020-08" db="EMBL/GenBank/DDBJ databases">
        <title>Plant Genome Project.</title>
        <authorList>
            <person name="Zhang R.-G."/>
        </authorList>
    </citation>
    <scope>NUCLEOTIDE SEQUENCE [LARGE SCALE GENOMIC DNA]</scope>
    <source>
        <tissue evidence="3">Rhizome</tissue>
    </source>
</reference>
<dbReference type="PANTHER" id="PTHR34456:SF13">
    <property type="entry name" value="REVERSE TRANSCRIPTASE DOMAIN-CONTAINING PROTEIN"/>
    <property type="match status" value="1"/>
</dbReference>
<name>A0A8J5BAD6_ZINOF</name>
<proteinExistence type="predicted"/>
<feature type="transmembrane region" description="Helical" evidence="2">
    <location>
        <begin position="292"/>
        <end position="314"/>
    </location>
</feature>
<keyword evidence="2" id="KW-1133">Transmembrane helix</keyword>
<gene>
    <name evidence="3" type="ORF">ZIOFF_074385</name>
</gene>
<geneLocation type="mitochondrion" evidence="3"/>
<evidence type="ECO:0000313" key="4">
    <source>
        <dbReference type="Proteomes" id="UP000734854"/>
    </source>
</evidence>
<keyword evidence="4" id="KW-1185">Reference proteome</keyword>
<dbReference type="InterPro" id="IPR008686">
    <property type="entry name" value="RNA_pol_mitovir"/>
</dbReference>
<dbReference type="GO" id="GO:0015979">
    <property type="term" value="P:photosynthesis"/>
    <property type="evidence" value="ECO:0007669"/>
    <property type="project" value="UniProtKB-KW"/>
</dbReference>
<dbReference type="EMBL" id="JACMSC010000024">
    <property type="protein sequence ID" value="KAG6467739.1"/>
    <property type="molecule type" value="Genomic_DNA"/>
</dbReference>
<evidence type="ECO:0008006" key="5">
    <source>
        <dbReference type="Google" id="ProtNLM"/>
    </source>
</evidence>
<organism evidence="3 4">
    <name type="scientific">Zingiber officinale</name>
    <name type="common">Ginger</name>
    <name type="synonym">Amomum zingiber</name>
    <dbReference type="NCBI Taxonomy" id="94328"/>
    <lineage>
        <taxon>Eukaryota</taxon>
        <taxon>Viridiplantae</taxon>
        <taxon>Streptophyta</taxon>
        <taxon>Embryophyta</taxon>
        <taxon>Tracheophyta</taxon>
        <taxon>Spermatophyta</taxon>
        <taxon>Magnoliopsida</taxon>
        <taxon>Liliopsida</taxon>
        <taxon>Zingiberales</taxon>
        <taxon>Zingiberaceae</taxon>
        <taxon>Zingiber</taxon>
    </lineage>
</organism>
<dbReference type="InterPro" id="IPR036376">
    <property type="entry name" value="RuBisCO_lsu_C_sf"/>
</dbReference>
<dbReference type="Proteomes" id="UP000734854">
    <property type="component" value="Unassembled WGS sequence"/>
</dbReference>
<keyword evidence="1" id="KW-0602">Photosynthesis</keyword>